<dbReference type="PROSITE" id="PS50088">
    <property type="entry name" value="ANK_REPEAT"/>
    <property type="match status" value="1"/>
</dbReference>
<keyword evidence="1" id="KW-0040">ANK repeat</keyword>
<dbReference type="Pfam" id="PF12796">
    <property type="entry name" value="Ank_2"/>
    <property type="match status" value="1"/>
</dbReference>
<organism evidence="2 3">
    <name type="scientific">Fusarium torreyae</name>
    <dbReference type="NCBI Taxonomy" id="1237075"/>
    <lineage>
        <taxon>Eukaryota</taxon>
        <taxon>Fungi</taxon>
        <taxon>Dikarya</taxon>
        <taxon>Ascomycota</taxon>
        <taxon>Pezizomycotina</taxon>
        <taxon>Sordariomycetes</taxon>
        <taxon>Hypocreomycetidae</taxon>
        <taxon>Hypocreales</taxon>
        <taxon>Nectriaceae</taxon>
        <taxon>Fusarium</taxon>
    </lineage>
</organism>
<gene>
    <name evidence="2" type="ORF">NW762_003091</name>
</gene>
<dbReference type="InterPro" id="IPR002110">
    <property type="entry name" value="Ankyrin_rpt"/>
</dbReference>
<feature type="repeat" description="ANK" evidence="1">
    <location>
        <begin position="1"/>
        <end position="26"/>
    </location>
</feature>
<evidence type="ECO:0000256" key="1">
    <source>
        <dbReference type="PROSITE-ProRule" id="PRU00023"/>
    </source>
</evidence>
<dbReference type="PROSITE" id="PS50297">
    <property type="entry name" value="ANK_REP_REGION"/>
    <property type="match status" value="1"/>
</dbReference>
<comment type="caution">
    <text evidence="2">The sequence shown here is derived from an EMBL/GenBank/DDBJ whole genome shotgun (WGS) entry which is preliminary data.</text>
</comment>
<sequence>MASDNGHADVVKTLLDQGADFTITNSSESMFLIHAAVEAYANVAKPLVWPEAENYYGSTASLSALANSHCGVVELLTTAGTGSFSADPINLAKLVLGLHMTLETTAGRDISLADLAVVVRFGIVLSVHYRFDNVRV</sequence>
<proteinExistence type="predicted"/>
<dbReference type="InterPro" id="IPR036770">
    <property type="entry name" value="Ankyrin_rpt-contain_sf"/>
</dbReference>
<protein>
    <recommendedName>
        <fullName evidence="4">Ankyrin repeat protein</fullName>
    </recommendedName>
</protein>
<accession>A0A9W8S9S1</accession>
<dbReference type="SUPFAM" id="SSF48403">
    <property type="entry name" value="Ankyrin repeat"/>
    <property type="match status" value="1"/>
</dbReference>
<dbReference type="Gene3D" id="1.25.40.20">
    <property type="entry name" value="Ankyrin repeat-containing domain"/>
    <property type="match status" value="1"/>
</dbReference>
<dbReference type="Proteomes" id="UP001152049">
    <property type="component" value="Unassembled WGS sequence"/>
</dbReference>
<dbReference type="AlphaFoldDB" id="A0A9W8S9S1"/>
<name>A0A9W8S9S1_9HYPO</name>
<dbReference type="EMBL" id="JAOQAZ010000004">
    <property type="protein sequence ID" value="KAJ4266993.1"/>
    <property type="molecule type" value="Genomic_DNA"/>
</dbReference>
<keyword evidence="3" id="KW-1185">Reference proteome</keyword>
<dbReference type="OrthoDB" id="20872at2759"/>
<reference evidence="2" key="1">
    <citation type="submission" date="2022-09" db="EMBL/GenBank/DDBJ databases">
        <title>Fusarium specimens isolated from Avocado Roots.</title>
        <authorList>
            <person name="Stajich J."/>
            <person name="Roper C."/>
            <person name="Heimlech-Rivalta G."/>
        </authorList>
    </citation>
    <scope>NUCLEOTIDE SEQUENCE</scope>
    <source>
        <strain evidence="2">CF00136</strain>
    </source>
</reference>
<evidence type="ECO:0008006" key="4">
    <source>
        <dbReference type="Google" id="ProtNLM"/>
    </source>
</evidence>
<evidence type="ECO:0000313" key="2">
    <source>
        <dbReference type="EMBL" id="KAJ4266993.1"/>
    </source>
</evidence>
<evidence type="ECO:0000313" key="3">
    <source>
        <dbReference type="Proteomes" id="UP001152049"/>
    </source>
</evidence>